<evidence type="ECO:0000256" key="5">
    <source>
        <dbReference type="ARBA" id="ARBA00022777"/>
    </source>
</evidence>
<evidence type="ECO:0000313" key="7">
    <source>
        <dbReference type="EMBL" id="QPJ61872.1"/>
    </source>
</evidence>
<dbReference type="EMBL" id="CP048685">
    <property type="protein sequence ID" value="QPJ61872.1"/>
    <property type="molecule type" value="Genomic_DNA"/>
</dbReference>
<dbReference type="GO" id="GO:0000156">
    <property type="term" value="F:phosphorelay response regulator activity"/>
    <property type="evidence" value="ECO:0007669"/>
    <property type="project" value="TreeGrafter"/>
</dbReference>
<dbReference type="GO" id="GO:0007234">
    <property type="term" value="P:osmosensory signaling via phosphorelay pathway"/>
    <property type="evidence" value="ECO:0007669"/>
    <property type="project" value="TreeGrafter"/>
</dbReference>
<evidence type="ECO:0000256" key="3">
    <source>
        <dbReference type="ARBA" id="ARBA00022553"/>
    </source>
</evidence>
<keyword evidence="3" id="KW-0597">Phosphoprotein</keyword>
<dbReference type="PROSITE" id="PS50109">
    <property type="entry name" value="HIS_KIN"/>
    <property type="match status" value="1"/>
</dbReference>
<dbReference type="SUPFAM" id="SSF55781">
    <property type="entry name" value="GAF domain-like"/>
    <property type="match status" value="1"/>
</dbReference>
<organism evidence="7 8">
    <name type="scientific">Candidatus Nitronauta litoralis</name>
    <dbReference type="NCBI Taxonomy" id="2705533"/>
    <lineage>
        <taxon>Bacteria</taxon>
        <taxon>Pseudomonadati</taxon>
        <taxon>Nitrospinota/Tectimicrobiota group</taxon>
        <taxon>Nitrospinota</taxon>
        <taxon>Nitrospinia</taxon>
        <taxon>Nitrospinales</taxon>
        <taxon>Nitrospinaceae</taxon>
        <taxon>Candidatus Nitronauta</taxon>
    </lineage>
</organism>
<dbReference type="SMART" id="SM00065">
    <property type="entry name" value="GAF"/>
    <property type="match status" value="1"/>
</dbReference>
<dbReference type="InterPro" id="IPR005467">
    <property type="entry name" value="His_kinase_dom"/>
</dbReference>
<dbReference type="Gene3D" id="3.30.450.40">
    <property type="match status" value="1"/>
</dbReference>
<evidence type="ECO:0000256" key="4">
    <source>
        <dbReference type="ARBA" id="ARBA00022679"/>
    </source>
</evidence>
<dbReference type="SMART" id="SM00388">
    <property type="entry name" value="HisKA"/>
    <property type="match status" value="1"/>
</dbReference>
<evidence type="ECO:0000313" key="8">
    <source>
        <dbReference type="Proteomes" id="UP000594688"/>
    </source>
</evidence>
<dbReference type="Pfam" id="PF01590">
    <property type="entry name" value="GAF"/>
    <property type="match status" value="1"/>
</dbReference>
<dbReference type="GO" id="GO:0030295">
    <property type="term" value="F:protein kinase activator activity"/>
    <property type="evidence" value="ECO:0007669"/>
    <property type="project" value="TreeGrafter"/>
</dbReference>
<protein>
    <recommendedName>
        <fullName evidence="2">histidine kinase</fullName>
        <ecNumber evidence="2">2.7.13.3</ecNumber>
    </recommendedName>
</protein>
<dbReference type="Proteomes" id="UP000594688">
    <property type="component" value="Chromosome"/>
</dbReference>
<dbReference type="Pfam" id="PF02518">
    <property type="entry name" value="HATPase_c"/>
    <property type="match status" value="1"/>
</dbReference>
<dbReference type="KEGG" id="nli:G3M70_08300"/>
<dbReference type="InterPro" id="IPR003594">
    <property type="entry name" value="HATPase_dom"/>
</dbReference>
<dbReference type="PANTHER" id="PTHR42878">
    <property type="entry name" value="TWO-COMPONENT HISTIDINE KINASE"/>
    <property type="match status" value="1"/>
</dbReference>
<dbReference type="PANTHER" id="PTHR42878:SF15">
    <property type="entry name" value="BACTERIOPHYTOCHROME"/>
    <property type="match status" value="1"/>
</dbReference>
<accession>A0A7T0BW14</accession>
<reference evidence="7 8" key="1">
    <citation type="submission" date="2020-02" db="EMBL/GenBank/DDBJ databases">
        <title>Genomic and physiological characterization of two novel Nitrospinaceae genera.</title>
        <authorList>
            <person name="Mueller A.J."/>
            <person name="Jung M.-Y."/>
            <person name="Strachan C.R."/>
            <person name="Herbold C.W."/>
            <person name="Kirkegaard R.H."/>
            <person name="Daims H."/>
        </authorList>
    </citation>
    <scope>NUCLEOTIDE SEQUENCE [LARGE SCALE GENOMIC DNA]</scope>
    <source>
        <strain evidence="7">EB</strain>
    </source>
</reference>
<dbReference type="SMART" id="SM00387">
    <property type="entry name" value="HATPase_c"/>
    <property type="match status" value="1"/>
</dbReference>
<dbReference type="SUPFAM" id="SSF55874">
    <property type="entry name" value="ATPase domain of HSP90 chaperone/DNA topoisomerase II/histidine kinase"/>
    <property type="match status" value="1"/>
</dbReference>
<dbReference type="Gene3D" id="1.10.287.130">
    <property type="match status" value="1"/>
</dbReference>
<dbReference type="GO" id="GO:0000155">
    <property type="term" value="F:phosphorelay sensor kinase activity"/>
    <property type="evidence" value="ECO:0007669"/>
    <property type="project" value="InterPro"/>
</dbReference>
<name>A0A7T0BW14_9BACT</name>
<dbReference type="AlphaFoldDB" id="A0A7T0BW14"/>
<sequence>MNLDGFEVEKWKAPVNLLAKLLGVSTVLLTKYEKPFIEVLVSSESEGNPIKEGIRVGEGESFCGETARKNTELQIPNSRKDPKWEDNPILDKGMIAYIGLPLLLPDGKVFGTLCVLDNKENNFNEDYRELLRQFRDMVEAQLKLVYRKNQVVQRNLDLEMIQNDLIETSRLLKEKNESLEDFVNFVSHDLKEPIRKIKYFGGQARNETETENCRDKLSKVLNAADRMEKLIDSFLELSRINSNGIQFERTDLNTVVMGVLDNLETLLGKNQVLVEAGNLPVLEAHSIYIAQMFQNLLINAVKFKKEGQSGVVKIKSFCRPDGGYDIHIEDDGVGFDMKYADKIFEPLAKLKSPSSKDGSGLGLAIVRKVVQCHGGSIRAESNPGEGAVFVISFPAYHPR</sequence>
<dbReference type="InterPro" id="IPR050351">
    <property type="entry name" value="BphY/WalK/GraS-like"/>
</dbReference>
<keyword evidence="4" id="KW-0808">Transferase</keyword>
<dbReference type="PRINTS" id="PR00344">
    <property type="entry name" value="BCTRLSENSOR"/>
</dbReference>
<dbReference type="InterPro" id="IPR036097">
    <property type="entry name" value="HisK_dim/P_sf"/>
</dbReference>
<dbReference type="InterPro" id="IPR003661">
    <property type="entry name" value="HisK_dim/P_dom"/>
</dbReference>
<dbReference type="CDD" id="cd00082">
    <property type="entry name" value="HisKA"/>
    <property type="match status" value="1"/>
</dbReference>
<proteinExistence type="predicted"/>
<dbReference type="InterPro" id="IPR003018">
    <property type="entry name" value="GAF"/>
</dbReference>
<gene>
    <name evidence="7" type="ORF">G3M70_08300</name>
</gene>
<evidence type="ECO:0000256" key="2">
    <source>
        <dbReference type="ARBA" id="ARBA00012438"/>
    </source>
</evidence>
<dbReference type="InterPro" id="IPR036890">
    <property type="entry name" value="HATPase_C_sf"/>
</dbReference>
<feature type="domain" description="Histidine kinase" evidence="6">
    <location>
        <begin position="185"/>
        <end position="397"/>
    </location>
</feature>
<comment type="catalytic activity">
    <reaction evidence="1">
        <text>ATP + protein L-histidine = ADP + protein N-phospho-L-histidine.</text>
        <dbReference type="EC" id="2.7.13.3"/>
    </reaction>
</comment>
<dbReference type="InterPro" id="IPR029016">
    <property type="entry name" value="GAF-like_dom_sf"/>
</dbReference>
<dbReference type="EC" id="2.7.13.3" evidence="2"/>
<evidence type="ECO:0000259" key="6">
    <source>
        <dbReference type="PROSITE" id="PS50109"/>
    </source>
</evidence>
<dbReference type="Pfam" id="PF00512">
    <property type="entry name" value="HisKA"/>
    <property type="match status" value="1"/>
</dbReference>
<dbReference type="SUPFAM" id="SSF47384">
    <property type="entry name" value="Homodimeric domain of signal transducing histidine kinase"/>
    <property type="match status" value="1"/>
</dbReference>
<keyword evidence="5" id="KW-0418">Kinase</keyword>
<evidence type="ECO:0000256" key="1">
    <source>
        <dbReference type="ARBA" id="ARBA00000085"/>
    </source>
</evidence>
<dbReference type="InterPro" id="IPR004358">
    <property type="entry name" value="Sig_transdc_His_kin-like_C"/>
</dbReference>
<dbReference type="Gene3D" id="3.30.565.10">
    <property type="entry name" value="Histidine kinase-like ATPase, C-terminal domain"/>
    <property type="match status" value="1"/>
</dbReference>